<dbReference type="Proteomes" id="UP000677054">
    <property type="component" value="Unassembled WGS sequence"/>
</dbReference>
<feature type="domain" description="CID" evidence="2">
    <location>
        <begin position="1"/>
        <end position="134"/>
    </location>
</feature>
<dbReference type="SUPFAM" id="SSF48464">
    <property type="entry name" value="ENTH/VHS domain"/>
    <property type="match status" value="1"/>
</dbReference>
<dbReference type="PANTHER" id="PTHR12460:SF0">
    <property type="entry name" value="CID DOMAIN-CONTAINING PROTEIN-RELATED"/>
    <property type="match status" value="1"/>
</dbReference>
<protein>
    <recommendedName>
        <fullName evidence="2">CID domain-containing protein</fullName>
    </recommendedName>
</protein>
<dbReference type="InterPro" id="IPR006569">
    <property type="entry name" value="CID_dom"/>
</dbReference>
<dbReference type="EMBL" id="LR902657">
    <property type="protein sequence ID" value="CAD7250901.1"/>
    <property type="molecule type" value="Genomic_DNA"/>
</dbReference>
<name>A0A7R9ABK4_9CRUS</name>
<dbReference type="PROSITE" id="PS51391">
    <property type="entry name" value="CID"/>
    <property type="match status" value="1"/>
</dbReference>
<dbReference type="PANTHER" id="PTHR12460">
    <property type="entry name" value="CYCLIN-DEPENDENT KINASE INHIBITOR-RELATED PROTEIN"/>
    <property type="match status" value="1"/>
</dbReference>
<dbReference type="Pfam" id="PF04818">
    <property type="entry name" value="CID"/>
    <property type="match status" value="1"/>
</dbReference>
<organism evidence="3">
    <name type="scientific">Darwinula stevensoni</name>
    <dbReference type="NCBI Taxonomy" id="69355"/>
    <lineage>
        <taxon>Eukaryota</taxon>
        <taxon>Metazoa</taxon>
        <taxon>Ecdysozoa</taxon>
        <taxon>Arthropoda</taxon>
        <taxon>Crustacea</taxon>
        <taxon>Oligostraca</taxon>
        <taxon>Ostracoda</taxon>
        <taxon>Podocopa</taxon>
        <taxon>Podocopida</taxon>
        <taxon>Darwinulocopina</taxon>
        <taxon>Darwinuloidea</taxon>
        <taxon>Darwinulidae</taxon>
        <taxon>Darwinula</taxon>
    </lineage>
</organism>
<feature type="region of interest" description="Disordered" evidence="1">
    <location>
        <begin position="176"/>
        <end position="206"/>
    </location>
</feature>
<evidence type="ECO:0000313" key="4">
    <source>
        <dbReference type="Proteomes" id="UP000677054"/>
    </source>
</evidence>
<evidence type="ECO:0000313" key="3">
    <source>
        <dbReference type="EMBL" id="CAD7250901.1"/>
    </source>
</evidence>
<dbReference type="Pfam" id="PF16566">
    <property type="entry name" value="CREPT"/>
    <property type="match status" value="1"/>
</dbReference>
<dbReference type="Gene3D" id="1.25.40.90">
    <property type="match status" value="1"/>
</dbReference>
<dbReference type="Gene3D" id="6.10.250.2560">
    <property type="match status" value="1"/>
</dbReference>
<dbReference type="GO" id="GO:0031124">
    <property type="term" value="P:mRNA 3'-end processing"/>
    <property type="evidence" value="ECO:0007669"/>
    <property type="project" value="TreeGrafter"/>
</dbReference>
<dbReference type="AlphaFoldDB" id="A0A7R9ABK4"/>
<dbReference type="OrthoDB" id="10069473at2759"/>
<gene>
    <name evidence="3" type="ORF">DSTB1V02_LOCUS10670</name>
</gene>
<dbReference type="GO" id="GO:0000993">
    <property type="term" value="F:RNA polymerase II complex binding"/>
    <property type="evidence" value="ECO:0007669"/>
    <property type="project" value="TreeGrafter"/>
</dbReference>
<sequence length="376" mass="42914">MTAFAEDRLIKNLDELTGSQQSIETLSLWLIHHRRHSNVIVRIWFQEFRKAQPKKKLVFLYLANDVIQNSKKKGNEFNQAFGEVLSRVFENMQDEHMDSKTLKSILRILDVWQERGVYDADTISSWKKYFKHPIPERPPVVPSPPPKVRKERHRKHPTLSLENMVEDLGVAAAIMGGKSPSESQNGPLKNHKDEEVLEPPEDSPSPEKLIEVLKKAIPSYDEMNAVMKGLENSATSDAATRERIAGLPAEVSDASRISTLQDDIDYLYADQQQAKRLLEQVTNAMQLLTEYNARLTAEMETRKNLSSMLDSFLRSERFKYAQCLKLYKESQAKLVEMYSVKKELTAHLQSLPDLSKLPQVTGGMKPLPSAVDLFSH</sequence>
<dbReference type="InterPro" id="IPR008942">
    <property type="entry name" value="ENTH_VHS"/>
</dbReference>
<evidence type="ECO:0000256" key="1">
    <source>
        <dbReference type="SAM" id="MobiDB-lite"/>
    </source>
</evidence>
<accession>A0A7R9ABK4</accession>
<dbReference type="EMBL" id="CAJPEV010003140">
    <property type="protein sequence ID" value="CAG0899042.1"/>
    <property type="molecule type" value="Genomic_DNA"/>
</dbReference>
<dbReference type="InterPro" id="IPR032337">
    <property type="entry name" value="RPRD1A/B_C"/>
</dbReference>
<proteinExistence type="predicted"/>
<evidence type="ECO:0000259" key="2">
    <source>
        <dbReference type="PROSITE" id="PS51391"/>
    </source>
</evidence>
<dbReference type="SMART" id="SM00582">
    <property type="entry name" value="RPR"/>
    <property type="match status" value="1"/>
</dbReference>
<keyword evidence="4" id="KW-1185">Reference proteome</keyword>
<reference evidence="3" key="1">
    <citation type="submission" date="2020-11" db="EMBL/GenBank/DDBJ databases">
        <authorList>
            <person name="Tran Van P."/>
        </authorList>
    </citation>
    <scope>NUCLEOTIDE SEQUENCE</scope>
</reference>